<evidence type="ECO:0000313" key="8">
    <source>
        <dbReference type="EMBL" id="MBP2382012.1"/>
    </source>
</evidence>
<feature type="transmembrane region" description="Helical" evidence="7">
    <location>
        <begin position="319"/>
        <end position="339"/>
    </location>
</feature>
<organism evidence="8 9">
    <name type="scientific">Brachybacterium sacelli</name>
    <dbReference type="NCBI Taxonomy" id="173364"/>
    <lineage>
        <taxon>Bacteria</taxon>
        <taxon>Bacillati</taxon>
        <taxon>Actinomycetota</taxon>
        <taxon>Actinomycetes</taxon>
        <taxon>Micrococcales</taxon>
        <taxon>Dermabacteraceae</taxon>
        <taxon>Brachybacterium</taxon>
    </lineage>
</organism>
<evidence type="ECO:0000313" key="9">
    <source>
        <dbReference type="Proteomes" id="UP001519290"/>
    </source>
</evidence>
<feature type="transmembrane region" description="Helical" evidence="7">
    <location>
        <begin position="196"/>
        <end position="219"/>
    </location>
</feature>
<sequence>MSAAPDGSPDSPVPGPGATTGEEAAWAPSDLDLERRPTVPTGKIITGAVSLLLVVVVLTWGLPWVVGASWSQIGAALAAVPAWAPAAMVLLGLLALALETLTVRAAVTGSRYPSALLGHTASTGMGLALPGGSMLGLGLLGWILRRAGVAVPVIITGILAASLVEMAITSILVPVLGLGAYALSSLVAPTGFTLPGALWAALVAMLGAVIALVLTVIALRRTVLAGLLHQLGGLVPSHLEAAILTQRDSLVRLLRRRPLPLLLPTLAARVVQWAALVLAVEAVGADVPLLLSTAVFALGRVLALVPVTPGGAGIGETVLAAALVALGVAAADAAAAMMLMLVATLVVPLLAGALSIALSATLPAARRGHSVSASSS</sequence>
<reference evidence="8 9" key="1">
    <citation type="submission" date="2021-03" db="EMBL/GenBank/DDBJ databases">
        <title>Sequencing the genomes of 1000 actinobacteria strains.</title>
        <authorList>
            <person name="Klenk H.-P."/>
        </authorList>
    </citation>
    <scope>NUCLEOTIDE SEQUENCE [LARGE SCALE GENOMIC DNA]</scope>
    <source>
        <strain evidence="8 9">DSM 14566</strain>
    </source>
</reference>
<dbReference type="Proteomes" id="UP001519290">
    <property type="component" value="Unassembled WGS sequence"/>
</dbReference>
<dbReference type="EMBL" id="JAGIOD010000001">
    <property type="protein sequence ID" value="MBP2382012.1"/>
    <property type="molecule type" value="Genomic_DNA"/>
</dbReference>
<feature type="transmembrane region" description="Helical" evidence="7">
    <location>
        <begin position="44"/>
        <end position="66"/>
    </location>
</feature>
<keyword evidence="4 7" id="KW-1133">Transmembrane helix</keyword>
<protein>
    <submittedName>
        <fullName evidence="8">Uncharacterized membrane protein YbhN (UPF0104 family)</fullName>
    </submittedName>
</protein>
<dbReference type="RefSeq" id="WP_245354076.1">
    <property type="nucleotide sequence ID" value="NZ_BAAAJW010000011.1"/>
</dbReference>
<dbReference type="PANTHER" id="PTHR39087">
    <property type="entry name" value="UPF0104 MEMBRANE PROTEIN MJ1595"/>
    <property type="match status" value="1"/>
</dbReference>
<keyword evidence="2" id="KW-1003">Cell membrane</keyword>
<evidence type="ECO:0000256" key="7">
    <source>
        <dbReference type="SAM" id="Phobius"/>
    </source>
</evidence>
<keyword evidence="5 7" id="KW-0472">Membrane</keyword>
<evidence type="ECO:0000256" key="6">
    <source>
        <dbReference type="SAM" id="MobiDB-lite"/>
    </source>
</evidence>
<proteinExistence type="predicted"/>
<feature type="region of interest" description="Disordered" evidence="6">
    <location>
        <begin position="1"/>
        <end position="23"/>
    </location>
</feature>
<keyword evidence="9" id="KW-1185">Reference proteome</keyword>
<feature type="transmembrane region" description="Helical" evidence="7">
    <location>
        <begin position="116"/>
        <end position="142"/>
    </location>
</feature>
<evidence type="ECO:0000256" key="1">
    <source>
        <dbReference type="ARBA" id="ARBA00004651"/>
    </source>
</evidence>
<keyword evidence="3 7" id="KW-0812">Transmembrane</keyword>
<comment type="caution">
    <text evidence="8">The sequence shown here is derived from an EMBL/GenBank/DDBJ whole genome shotgun (WGS) entry which is preliminary data.</text>
</comment>
<feature type="compositionally biased region" description="Low complexity" evidence="6">
    <location>
        <begin position="1"/>
        <end position="10"/>
    </location>
</feature>
<comment type="subcellular location">
    <subcellularLocation>
        <location evidence="1">Cell membrane</location>
        <topology evidence="1">Multi-pass membrane protein</topology>
    </subcellularLocation>
</comment>
<feature type="transmembrane region" description="Helical" evidence="7">
    <location>
        <begin position="345"/>
        <end position="365"/>
    </location>
</feature>
<gene>
    <name evidence="8" type="ORF">JOF43_001969</name>
</gene>
<name>A0ABS4X0M3_9MICO</name>
<feature type="transmembrane region" description="Helical" evidence="7">
    <location>
        <begin position="73"/>
        <end position="96"/>
    </location>
</feature>
<accession>A0ABS4X0M3</accession>
<dbReference type="InterPro" id="IPR022791">
    <property type="entry name" value="L-PG_synthase/AglD"/>
</dbReference>
<feature type="transmembrane region" description="Helical" evidence="7">
    <location>
        <begin position="149"/>
        <end position="176"/>
    </location>
</feature>
<dbReference type="Pfam" id="PF03706">
    <property type="entry name" value="LPG_synthase_TM"/>
    <property type="match status" value="1"/>
</dbReference>
<evidence type="ECO:0000256" key="5">
    <source>
        <dbReference type="ARBA" id="ARBA00023136"/>
    </source>
</evidence>
<evidence type="ECO:0000256" key="3">
    <source>
        <dbReference type="ARBA" id="ARBA00022692"/>
    </source>
</evidence>
<evidence type="ECO:0000256" key="2">
    <source>
        <dbReference type="ARBA" id="ARBA00022475"/>
    </source>
</evidence>
<evidence type="ECO:0000256" key="4">
    <source>
        <dbReference type="ARBA" id="ARBA00022989"/>
    </source>
</evidence>
<dbReference type="PANTHER" id="PTHR39087:SF2">
    <property type="entry name" value="UPF0104 MEMBRANE PROTEIN MJ1595"/>
    <property type="match status" value="1"/>
</dbReference>